<sequence>MTFLIGFVVFATVLRLGSLAVSIRNEKRLRREGAVEYGAGTSRVLASTHVGFYLAAIAESVWRAAPFSWVNATGLVVYTLSMVMLFWVILTLGRFWTVKIFIAGDHRLNSNWVFRTVRHPNYFLNIIPELVGFALALQAYMTLIVGLPIYAVILHRRIQEEEQAMRDRFPEY</sequence>
<dbReference type="AlphaFoldDB" id="A0A939EG13"/>
<keyword evidence="3 5" id="KW-1133">Transmembrane helix</keyword>
<dbReference type="EMBL" id="JAEKJZ010000004">
    <property type="protein sequence ID" value="MBN9672556.1"/>
    <property type="molecule type" value="Genomic_DNA"/>
</dbReference>
<dbReference type="RefSeq" id="WP_207142386.1">
    <property type="nucleotide sequence ID" value="NZ_JAEKJZ010000004.1"/>
</dbReference>
<name>A0A939EG13_9HYPH</name>
<gene>
    <name evidence="6" type="ORF">JF539_19540</name>
</gene>
<organism evidence="6 7">
    <name type="scientific">Roseibium aggregatum</name>
    <dbReference type="NCBI Taxonomy" id="187304"/>
    <lineage>
        <taxon>Bacteria</taxon>
        <taxon>Pseudomonadati</taxon>
        <taxon>Pseudomonadota</taxon>
        <taxon>Alphaproteobacteria</taxon>
        <taxon>Hyphomicrobiales</taxon>
        <taxon>Stappiaceae</taxon>
        <taxon>Roseibium</taxon>
    </lineage>
</organism>
<dbReference type="GO" id="GO:0032259">
    <property type="term" value="P:methylation"/>
    <property type="evidence" value="ECO:0007669"/>
    <property type="project" value="UniProtKB-KW"/>
</dbReference>
<accession>A0A939EG13</accession>
<dbReference type="PANTHER" id="PTHR43847">
    <property type="entry name" value="BLL3993 PROTEIN"/>
    <property type="match status" value="1"/>
</dbReference>
<evidence type="ECO:0000313" key="6">
    <source>
        <dbReference type="EMBL" id="MBN9672556.1"/>
    </source>
</evidence>
<evidence type="ECO:0000256" key="4">
    <source>
        <dbReference type="ARBA" id="ARBA00023136"/>
    </source>
</evidence>
<evidence type="ECO:0000256" key="5">
    <source>
        <dbReference type="SAM" id="Phobius"/>
    </source>
</evidence>
<dbReference type="GO" id="GO:0004671">
    <property type="term" value="F:protein C-terminal S-isoprenylcysteine carboxyl O-methyltransferase activity"/>
    <property type="evidence" value="ECO:0007669"/>
    <property type="project" value="InterPro"/>
</dbReference>
<keyword evidence="6" id="KW-0489">Methyltransferase</keyword>
<comment type="caution">
    <text evidence="6">The sequence shown here is derived from an EMBL/GenBank/DDBJ whole genome shotgun (WGS) entry which is preliminary data.</text>
</comment>
<dbReference type="GO" id="GO:0016020">
    <property type="term" value="C:membrane"/>
    <property type="evidence" value="ECO:0007669"/>
    <property type="project" value="UniProtKB-SubCell"/>
</dbReference>
<proteinExistence type="predicted"/>
<dbReference type="InterPro" id="IPR052527">
    <property type="entry name" value="Metal_cation-efflux_comp"/>
</dbReference>
<keyword evidence="2 5" id="KW-0812">Transmembrane</keyword>
<dbReference type="InterPro" id="IPR007269">
    <property type="entry name" value="ICMT_MeTrfase"/>
</dbReference>
<comment type="subcellular location">
    <subcellularLocation>
        <location evidence="1">Membrane</location>
        <topology evidence="1">Multi-pass membrane protein</topology>
    </subcellularLocation>
</comment>
<evidence type="ECO:0000256" key="2">
    <source>
        <dbReference type="ARBA" id="ARBA00022692"/>
    </source>
</evidence>
<dbReference type="Pfam" id="PF04140">
    <property type="entry name" value="ICMT"/>
    <property type="match status" value="1"/>
</dbReference>
<feature type="transmembrane region" description="Helical" evidence="5">
    <location>
        <begin position="130"/>
        <end position="153"/>
    </location>
</feature>
<evidence type="ECO:0000313" key="7">
    <source>
        <dbReference type="Proteomes" id="UP000664096"/>
    </source>
</evidence>
<reference evidence="6" key="1">
    <citation type="submission" date="2020-12" db="EMBL/GenBank/DDBJ databases">
        <title>Oil enriched cultivation method for isolating marine PHA-producing bacteria.</title>
        <authorList>
            <person name="Zheng W."/>
            <person name="Yu S."/>
            <person name="Huang Y."/>
        </authorList>
    </citation>
    <scope>NUCLEOTIDE SEQUENCE</scope>
    <source>
        <strain evidence="6">SY-2-12</strain>
    </source>
</reference>
<evidence type="ECO:0000256" key="3">
    <source>
        <dbReference type="ARBA" id="ARBA00022989"/>
    </source>
</evidence>
<dbReference type="PANTHER" id="PTHR43847:SF1">
    <property type="entry name" value="BLL3993 PROTEIN"/>
    <property type="match status" value="1"/>
</dbReference>
<protein>
    <submittedName>
        <fullName evidence="6">Isoprenylcysteine carboxyl methyltransferase family protein</fullName>
    </submittedName>
</protein>
<evidence type="ECO:0000256" key="1">
    <source>
        <dbReference type="ARBA" id="ARBA00004141"/>
    </source>
</evidence>
<dbReference type="Proteomes" id="UP000664096">
    <property type="component" value="Unassembled WGS sequence"/>
</dbReference>
<dbReference type="Gene3D" id="1.20.120.1630">
    <property type="match status" value="1"/>
</dbReference>
<feature type="transmembrane region" description="Helical" evidence="5">
    <location>
        <begin position="69"/>
        <end position="90"/>
    </location>
</feature>
<keyword evidence="4 5" id="KW-0472">Membrane</keyword>
<keyword evidence="6" id="KW-0808">Transferase</keyword>